<dbReference type="GO" id="GO:0006355">
    <property type="term" value="P:regulation of DNA-templated transcription"/>
    <property type="evidence" value="ECO:0007669"/>
    <property type="project" value="InterPro"/>
</dbReference>
<dbReference type="Gramene" id="OE9A020244T1">
    <property type="protein sequence ID" value="OE9A020244C1"/>
    <property type="gene ID" value="OE9A020244"/>
</dbReference>
<protein>
    <submittedName>
        <fullName evidence="1">Topless-related 3-like</fullName>
    </submittedName>
</protein>
<sequence>MLTCLQMVLIPWLEAWKSQEHLDDVTDKLKPRLARPIPNHSNGSDTCRAPMATANAVPQLWQPNSGLLMTNDVSGVNLEEAVRIALSKNDSYVMSTAGGLVSLFNMMTFEALCKEGQGILVEPITNIVDSKGKEENPPAIIKQLLQWFLQIFA</sequence>
<dbReference type="PANTHER" id="PTHR44083:SF2">
    <property type="entry name" value="TOPLESS-RELATED PROTEIN 3"/>
    <property type="match status" value="1"/>
</dbReference>
<accession>A0A8S0QZ60</accession>
<dbReference type="EMBL" id="CACTIH010002006">
    <property type="protein sequence ID" value="CAA2971307.1"/>
    <property type="molecule type" value="Genomic_DNA"/>
</dbReference>
<dbReference type="AlphaFoldDB" id="A0A8S0QZ60"/>
<organism evidence="1 2">
    <name type="scientific">Olea europaea subsp. europaea</name>
    <dbReference type="NCBI Taxonomy" id="158383"/>
    <lineage>
        <taxon>Eukaryota</taxon>
        <taxon>Viridiplantae</taxon>
        <taxon>Streptophyta</taxon>
        <taxon>Embryophyta</taxon>
        <taxon>Tracheophyta</taxon>
        <taxon>Spermatophyta</taxon>
        <taxon>Magnoliopsida</taxon>
        <taxon>eudicotyledons</taxon>
        <taxon>Gunneridae</taxon>
        <taxon>Pentapetalae</taxon>
        <taxon>asterids</taxon>
        <taxon>lamiids</taxon>
        <taxon>Lamiales</taxon>
        <taxon>Oleaceae</taxon>
        <taxon>Oleeae</taxon>
        <taxon>Olea</taxon>
    </lineage>
</organism>
<gene>
    <name evidence="1" type="ORF">OLEA9_A020244</name>
</gene>
<keyword evidence="2" id="KW-1185">Reference proteome</keyword>
<comment type="caution">
    <text evidence="1">The sequence shown here is derived from an EMBL/GenBank/DDBJ whole genome shotgun (WGS) entry which is preliminary data.</text>
</comment>
<evidence type="ECO:0000313" key="2">
    <source>
        <dbReference type="Proteomes" id="UP000594638"/>
    </source>
</evidence>
<dbReference type="OrthoDB" id="1850764at2759"/>
<dbReference type="Proteomes" id="UP000594638">
    <property type="component" value="Unassembled WGS sequence"/>
</dbReference>
<dbReference type="PANTHER" id="PTHR44083">
    <property type="entry name" value="TOPLESS-RELATED PROTEIN 1-RELATED"/>
    <property type="match status" value="1"/>
</dbReference>
<name>A0A8S0QZ60_OLEEU</name>
<proteinExistence type="predicted"/>
<dbReference type="InterPro" id="IPR027728">
    <property type="entry name" value="Topless_fam"/>
</dbReference>
<reference evidence="1 2" key="1">
    <citation type="submission" date="2019-12" db="EMBL/GenBank/DDBJ databases">
        <authorList>
            <person name="Alioto T."/>
            <person name="Alioto T."/>
            <person name="Gomez Garrido J."/>
        </authorList>
    </citation>
    <scope>NUCLEOTIDE SEQUENCE [LARGE SCALE GENOMIC DNA]</scope>
</reference>
<evidence type="ECO:0000313" key="1">
    <source>
        <dbReference type="EMBL" id="CAA2971307.1"/>
    </source>
</evidence>